<comment type="similarity">
    <text evidence="5">Belongs to the major facilitator superfamily. Phthalate permease family.</text>
</comment>
<evidence type="ECO:0000256" key="6">
    <source>
        <dbReference type="SAM" id="MobiDB-lite"/>
    </source>
</evidence>
<dbReference type="RefSeq" id="WP_217871811.1">
    <property type="nucleotide sequence ID" value="NZ_JAHSTU010000003.1"/>
</dbReference>
<sequence>MTHPYRWKICALLFFATTINYLDRQVLGLLKPVLELQFHWSETDYSYLVVVFQACYAAGLLIFGRLIDRLGTKLGYGLCLAVWSLAAVGHAAAQSTFSFMIMRALLGLGESGNFPAAIKAVSEWFPKKERALAVGILTAGTSIGAILAPACVPWLASHYGWQAAFVVTGLTGFVWLIFWKLFYDKPGAHPRVSVTELAYINQDVNAEPEHAVKWRTLLTLRATWAFIAGKFLTDPIWWFMLFWLPSYFTSRFGLSLADLALPLMIVYCATSVGSVAGGWLSSRLIGAGWPVQRARRNVMLCMAVLVTPLAASSYIDNLWTMVALLSLAAAAHQGWSANIFTTVADNFPRSQVASVMGIGSTAGSVGGMIFPLIIGLVLDHYKALEQLNLGYNILFILCASAYLVAWVAMRLIDGAPAPASIATQSPDSRFTPQQTSKTSR</sequence>
<feature type="transmembrane region" description="Helical" evidence="7">
    <location>
        <begin position="297"/>
        <end position="315"/>
    </location>
</feature>
<name>A0ABS6QR55_9PSED</name>
<keyword evidence="4 7" id="KW-0472">Membrane</keyword>
<dbReference type="EMBL" id="JAHSTU010000003">
    <property type="protein sequence ID" value="MBV4521200.1"/>
    <property type="molecule type" value="Genomic_DNA"/>
</dbReference>
<feature type="transmembrane region" description="Helical" evidence="7">
    <location>
        <begin position="161"/>
        <end position="183"/>
    </location>
</feature>
<comment type="caution">
    <text evidence="9">The sequence shown here is derived from an EMBL/GenBank/DDBJ whole genome shotgun (WGS) entry which is preliminary data.</text>
</comment>
<keyword evidence="3 7" id="KW-1133">Transmembrane helix</keyword>
<gene>
    <name evidence="9" type="ORF">KVG88_14130</name>
</gene>
<dbReference type="InterPro" id="IPR020846">
    <property type="entry name" value="MFS_dom"/>
</dbReference>
<keyword evidence="10" id="KW-1185">Reference proteome</keyword>
<evidence type="ECO:0000313" key="9">
    <source>
        <dbReference type="EMBL" id="MBV4521200.1"/>
    </source>
</evidence>
<dbReference type="PROSITE" id="PS50850">
    <property type="entry name" value="MFS"/>
    <property type="match status" value="1"/>
</dbReference>
<feature type="transmembrane region" description="Helical" evidence="7">
    <location>
        <begin position="74"/>
        <end position="93"/>
    </location>
</feature>
<feature type="region of interest" description="Disordered" evidence="6">
    <location>
        <begin position="421"/>
        <end position="440"/>
    </location>
</feature>
<dbReference type="CDD" id="cd17319">
    <property type="entry name" value="MFS_ExuT_GudP_like"/>
    <property type="match status" value="1"/>
</dbReference>
<feature type="domain" description="Major facilitator superfamily (MFS) profile" evidence="8">
    <location>
        <begin position="9"/>
        <end position="417"/>
    </location>
</feature>
<dbReference type="PANTHER" id="PTHR11662">
    <property type="entry name" value="SOLUTE CARRIER FAMILY 17"/>
    <property type="match status" value="1"/>
</dbReference>
<accession>A0ABS6QR55</accession>
<protein>
    <submittedName>
        <fullName evidence="9">MFS transporter</fullName>
    </submittedName>
</protein>
<comment type="subcellular location">
    <subcellularLocation>
        <location evidence="1">Membrane</location>
        <topology evidence="1">Multi-pass membrane protein</topology>
    </subcellularLocation>
</comment>
<evidence type="ECO:0000256" key="2">
    <source>
        <dbReference type="ARBA" id="ARBA00022692"/>
    </source>
</evidence>
<dbReference type="InterPro" id="IPR050382">
    <property type="entry name" value="MFS_Na/Anion_cotransporter"/>
</dbReference>
<reference evidence="9" key="1">
    <citation type="submission" date="2021-06" db="EMBL/GenBank/DDBJ databases">
        <title>Updating the genus Pseudomonas: Description of 43 new species and partition of the Pseudomonas putida group.</title>
        <authorList>
            <person name="Girard L."/>
            <person name="Lood C."/>
            <person name="Vandamme P."/>
            <person name="Rokni-Zadeh H."/>
            <person name="Van Noort V."/>
            <person name="Hofte M."/>
            <person name="Lavigne R."/>
            <person name="De Mot R."/>
        </authorList>
    </citation>
    <scope>NUCLEOTIDE SEQUENCE</scope>
    <source>
        <strain evidence="9">SWRI74</strain>
    </source>
</reference>
<evidence type="ECO:0000313" key="10">
    <source>
        <dbReference type="Proteomes" id="UP001049200"/>
    </source>
</evidence>
<organism evidence="9 10">
    <name type="scientific">Pseudomonas azerbaijanoccidentalis</name>
    <dbReference type="NCBI Taxonomy" id="2842347"/>
    <lineage>
        <taxon>Bacteria</taxon>
        <taxon>Pseudomonadati</taxon>
        <taxon>Pseudomonadota</taxon>
        <taxon>Gammaproteobacteria</taxon>
        <taxon>Pseudomonadales</taxon>
        <taxon>Pseudomonadaceae</taxon>
        <taxon>Pseudomonas</taxon>
    </lineage>
</organism>
<dbReference type="InterPro" id="IPR011701">
    <property type="entry name" value="MFS"/>
</dbReference>
<dbReference type="Pfam" id="PF07690">
    <property type="entry name" value="MFS_1"/>
    <property type="match status" value="2"/>
</dbReference>
<feature type="transmembrane region" description="Helical" evidence="7">
    <location>
        <begin position="48"/>
        <end position="67"/>
    </location>
</feature>
<feature type="transmembrane region" description="Helical" evidence="7">
    <location>
        <begin position="223"/>
        <end position="244"/>
    </location>
</feature>
<evidence type="ECO:0000256" key="7">
    <source>
        <dbReference type="SAM" id="Phobius"/>
    </source>
</evidence>
<evidence type="ECO:0000259" key="8">
    <source>
        <dbReference type="PROSITE" id="PS50850"/>
    </source>
</evidence>
<evidence type="ECO:0000256" key="4">
    <source>
        <dbReference type="ARBA" id="ARBA00023136"/>
    </source>
</evidence>
<dbReference type="PANTHER" id="PTHR11662:SF285">
    <property type="entry name" value="HEXURONATE TRANSPORTER"/>
    <property type="match status" value="1"/>
</dbReference>
<feature type="transmembrane region" description="Helical" evidence="7">
    <location>
        <begin position="389"/>
        <end position="409"/>
    </location>
</feature>
<feature type="transmembrane region" description="Helical" evidence="7">
    <location>
        <begin position="264"/>
        <end position="285"/>
    </location>
</feature>
<proteinExistence type="inferred from homology"/>
<evidence type="ECO:0000256" key="3">
    <source>
        <dbReference type="ARBA" id="ARBA00022989"/>
    </source>
</evidence>
<evidence type="ECO:0000256" key="1">
    <source>
        <dbReference type="ARBA" id="ARBA00004141"/>
    </source>
</evidence>
<keyword evidence="2 7" id="KW-0812">Transmembrane</keyword>
<feature type="transmembrane region" description="Helical" evidence="7">
    <location>
        <begin position="130"/>
        <end position="155"/>
    </location>
</feature>
<evidence type="ECO:0000256" key="5">
    <source>
        <dbReference type="ARBA" id="ARBA00038514"/>
    </source>
</evidence>
<dbReference type="Proteomes" id="UP001049200">
    <property type="component" value="Unassembled WGS sequence"/>
</dbReference>
<feature type="transmembrane region" description="Helical" evidence="7">
    <location>
        <begin position="352"/>
        <end position="377"/>
    </location>
</feature>